<feature type="domain" description="GtrA/DPMS transmembrane" evidence="7">
    <location>
        <begin position="12"/>
        <end position="127"/>
    </location>
</feature>
<keyword evidence="5 6" id="KW-0472">Membrane</keyword>
<evidence type="ECO:0000256" key="3">
    <source>
        <dbReference type="ARBA" id="ARBA00022692"/>
    </source>
</evidence>
<evidence type="ECO:0000256" key="1">
    <source>
        <dbReference type="ARBA" id="ARBA00004141"/>
    </source>
</evidence>
<keyword evidence="4 6" id="KW-1133">Transmembrane helix</keyword>
<evidence type="ECO:0000313" key="9">
    <source>
        <dbReference type="Proteomes" id="UP001499924"/>
    </source>
</evidence>
<accession>A0ABP6NP07</accession>
<comment type="caution">
    <text evidence="8">The sequence shown here is derived from an EMBL/GenBank/DDBJ whole genome shotgun (WGS) entry which is preliminary data.</text>
</comment>
<dbReference type="RefSeq" id="WP_344686566.1">
    <property type="nucleotide sequence ID" value="NZ_BAAAVV010000001.1"/>
</dbReference>
<evidence type="ECO:0000256" key="4">
    <source>
        <dbReference type="ARBA" id="ARBA00022989"/>
    </source>
</evidence>
<evidence type="ECO:0000256" key="6">
    <source>
        <dbReference type="SAM" id="Phobius"/>
    </source>
</evidence>
<feature type="transmembrane region" description="Helical" evidence="6">
    <location>
        <begin position="40"/>
        <end position="60"/>
    </location>
</feature>
<dbReference type="InterPro" id="IPR007267">
    <property type="entry name" value="GtrA_DPMS_TM"/>
</dbReference>
<comment type="similarity">
    <text evidence="2">Belongs to the GtrA family.</text>
</comment>
<evidence type="ECO:0000259" key="7">
    <source>
        <dbReference type="Pfam" id="PF04138"/>
    </source>
</evidence>
<feature type="transmembrane region" description="Helical" evidence="6">
    <location>
        <begin position="12"/>
        <end position="34"/>
    </location>
</feature>
<evidence type="ECO:0000313" key="8">
    <source>
        <dbReference type="EMBL" id="GAA3154150.1"/>
    </source>
</evidence>
<feature type="transmembrane region" description="Helical" evidence="6">
    <location>
        <begin position="104"/>
        <end position="127"/>
    </location>
</feature>
<name>A0ABP6NP07_9ACTN</name>
<evidence type="ECO:0000256" key="2">
    <source>
        <dbReference type="ARBA" id="ARBA00009399"/>
    </source>
</evidence>
<dbReference type="PANTHER" id="PTHR38459">
    <property type="entry name" value="PROPHAGE BACTOPRENOL-LINKED GLUCOSE TRANSLOCASE HOMOLOG"/>
    <property type="match status" value="1"/>
</dbReference>
<keyword evidence="3 6" id="KW-0812">Transmembrane</keyword>
<dbReference type="PANTHER" id="PTHR38459:SF1">
    <property type="entry name" value="PROPHAGE BACTOPRENOL-LINKED GLUCOSE TRANSLOCASE HOMOLOG"/>
    <property type="match status" value="1"/>
</dbReference>
<sequence>MARDQHLRSLLRFALVGATAVAIDAVVYVAVAAVGVPVDAAKGIGFVSGAVFAYFANWRFTFGARRSRWSEVLFVAVYALALVLNIAANAAVRAWLGTETTGATLAFLVATGLSAAWNFIGMSLFVFRREESSVDRVAQR</sequence>
<evidence type="ECO:0000256" key="5">
    <source>
        <dbReference type="ARBA" id="ARBA00023136"/>
    </source>
</evidence>
<proteinExistence type="inferred from homology"/>
<protein>
    <recommendedName>
        <fullName evidence="7">GtrA/DPMS transmembrane domain-containing protein</fullName>
    </recommendedName>
</protein>
<dbReference type="Proteomes" id="UP001499924">
    <property type="component" value="Unassembled WGS sequence"/>
</dbReference>
<gene>
    <name evidence="8" type="ORF">GCM10010531_01470</name>
</gene>
<keyword evidence="9" id="KW-1185">Reference proteome</keyword>
<feature type="transmembrane region" description="Helical" evidence="6">
    <location>
        <begin position="72"/>
        <end position="92"/>
    </location>
</feature>
<reference evidence="9" key="1">
    <citation type="journal article" date="2019" name="Int. J. Syst. Evol. Microbiol.">
        <title>The Global Catalogue of Microorganisms (GCM) 10K type strain sequencing project: providing services to taxonomists for standard genome sequencing and annotation.</title>
        <authorList>
            <consortium name="The Broad Institute Genomics Platform"/>
            <consortium name="The Broad Institute Genome Sequencing Center for Infectious Disease"/>
            <person name="Wu L."/>
            <person name="Ma J."/>
        </authorList>
    </citation>
    <scope>NUCLEOTIDE SEQUENCE [LARGE SCALE GENOMIC DNA]</scope>
    <source>
        <strain evidence="9">JCM 15614</strain>
    </source>
</reference>
<dbReference type="InterPro" id="IPR051401">
    <property type="entry name" value="GtrA_CellWall_Glycosyl"/>
</dbReference>
<dbReference type="Pfam" id="PF04138">
    <property type="entry name" value="GtrA_DPMS_TM"/>
    <property type="match status" value="1"/>
</dbReference>
<organism evidence="8 9">
    <name type="scientific">Blastococcus jejuensis</name>
    <dbReference type="NCBI Taxonomy" id="351224"/>
    <lineage>
        <taxon>Bacteria</taxon>
        <taxon>Bacillati</taxon>
        <taxon>Actinomycetota</taxon>
        <taxon>Actinomycetes</taxon>
        <taxon>Geodermatophilales</taxon>
        <taxon>Geodermatophilaceae</taxon>
        <taxon>Blastococcus</taxon>
    </lineage>
</organism>
<dbReference type="EMBL" id="BAAAVV010000001">
    <property type="protein sequence ID" value="GAA3154150.1"/>
    <property type="molecule type" value="Genomic_DNA"/>
</dbReference>
<comment type="subcellular location">
    <subcellularLocation>
        <location evidence="1">Membrane</location>
        <topology evidence="1">Multi-pass membrane protein</topology>
    </subcellularLocation>
</comment>